<dbReference type="InterPro" id="IPR036515">
    <property type="entry name" value="Transposase_17_sf"/>
</dbReference>
<dbReference type="GO" id="GO:0003677">
    <property type="term" value="F:DNA binding"/>
    <property type="evidence" value="ECO:0007669"/>
    <property type="project" value="InterPro"/>
</dbReference>
<dbReference type="AlphaFoldDB" id="A0A5C7J9X7"/>
<dbReference type="Pfam" id="PF01797">
    <property type="entry name" value="Y1_Tnp"/>
    <property type="match status" value="1"/>
</dbReference>
<dbReference type="Gene3D" id="3.30.70.1290">
    <property type="entry name" value="Transposase IS200-like"/>
    <property type="match status" value="1"/>
</dbReference>
<dbReference type="SUPFAM" id="SSF143422">
    <property type="entry name" value="Transposase IS200-like"/>
    <property type="match status" value="1"/>
</dbReference>
<evidence type="ECO:0000259" key="1">
    <source>
        <dbReference type="SMART" id="SM01321"/>
    </source>
</evidence>
<dbReference type="Proteomes" id="UP000321026">
    <property type="component" value="Unassembled WGS sequence"/>
</dbReference>
<reference evidence="2 3" key="1">
    <citation type="submission" date="2018-09" db="EMBL/GenBank/DDBJ databases">
        <title>Metagenome Assembled Genomes from an Advanced Water Purification Facility.</title>
        <authorList>
            <person name="Stamps B.W."/>
            <person name="Spear J.R."/>
        </authorList>
    </citation>
    <scope>NUCLEOTIDE SEQUENCE [LARGE SCALE GENOMIC DNA]</scope>
    <source>
        <strain evidence="2">Bin_63_2</strain>
    </source>
</reference>
<evidence type="ECO:0000313" key="2">
    <source>
        <dbReference type="EMBL" id="TXG78355.1"/>
    </source>
</evidence>
<sequence>MPVANSFRLMFNSGMAYRKVVLATGEIYHIFNRAVARQPIFLTKTHYLRFLNLIQYYQFAESKMSYSSFKKLKISERERILYELKKNNQTQVEIIAFCIMPNHYHLLLKQTGDSGITTFIKKVQNAYAKYFNIKQNRPGALWGSQFQAVRVETDEQLIHLSRYIHLNPSTSFITKIEQLENYAWSSLAQYLGANLYEFVNQSLIFSFFQNKEDYRKFVFDQSEHQRELGKIKHLLMEKNK</sequence>
<gene>
    <name evidence="2" type="ORF">E6Q11_01185</name>
</gene>
<evidence type="ECO:0000313" key="3">
    <source>
        <dbReference type="Proteomes" id="UP000321026"/>
    </source>
</evidence>
<feature type="domain" description="Transposase IS200-like" evidence="1">
    <location>
        <begin position="23"/>
        <end position="167"/>
    </location>
</feature>
<name>A0A5C7J9X7_9BACT</name>
<protein>
    <recommendedName>
        <fullName evidence="1">Transposase IS200-like domain-containing protein</fullName>
    </recommendedName>
</protein>
<organism evidence="2 3">
    <name type="scientific">Candidatus Dojkabacteria bacterium</name>
    <dbReference type="NCBI Taxonomy" id="2099670"/>
    <lineage>
        <taxon>Bacteria</taxon>
        <taxon>Candidatus Dojkabacteria</taxon>
    </lineage>
</organism>
<accession>A0A5C7J9X7</accession>
<dbReference type="GO" id="GO:0004803">
    <property type="term" value="F:transposase activity"/>
    <property type="evidence" value="ECO:0007669"/>
    <property type="project" value="InterPro"/>
</dbReference>
<comment type="caution">
    <text evidence="2">The sequence shown here is derived from an EMBL/GenBank/DDBJ whole genome shotgun (WGS) entry which is preliminary data.</text>
</comment>
<dbReference type="PANTHER" id="PTHR34322">
    <property type="entry name" value="TRANSPOSASE, Y1_TNP DOMAIN-CONTAINING"/>
    <property type="match status" value="1"/>
</dbReference>
<dbReference type="PANTHER" id="PTHR34322:SF2">
    <property type="entry name" value="TRANSPOSASE IS200-LIKE DOMAIN-CONTAINING PROTEIN"/>
    <property type="match status" value="1"/>
</dbReference>
<dbReference type="GO" id="GO:0006313">
    <property type="term" value="P:DNA transposition"/>
    <property type="evidence" value="ECO:0007669"/>
    <property type="project" value="InterPro"/>
</dbReference>
<dbReference type="SMART" id="SM01321">
    <property type="entry name" value="Y1_Tnp"/>
    <property type="match status" value="1"/>
</dbReference>
<dbReference type="InterPro" id="IPR002686">
    <property type="entry name" value="Transposase_17"/>
</dbReference>
<dbReference type="EMBL" id="SSDS01000018">
    <property type="protein sequence ID" value="TXG78355.1"/>
    <property type="molecule type" value="Genomic_DNA"/>
</dbReference>
<proteinExistence type="predicted"/>